<keyword evidence="4 6" id="KW-0998">Cell outer membrane</keyword>
<dbReference type="HAMAP" id="MF_00922">
    <property type="entry name" value="OM_assembly_BamD"/>
    <property type="match status" value="1"/>
</dbReference>
<keyword evidence="2 6" id="KW-0472">Membrane</keyword>
<evidence type="ECO:0000256" key="1">
    <source>
        <dbReference type="ARBA" id="ARBA00022729"/>
    </source>
</evidence>
<keyword evidence="3 6" id="KW-0564">Palmitate</keyword>
<dbReference type="InterPro" id="IPR017689">
    <property type="entry name" value="BamD"/>
</dbReference>
<evidence type="ECO:0000256" key="4">
    <source>
        <dbReference type="ARBA" id="ARBA00023237"/>
    </source>
</evidence>
<comment type="function">
    <text evidence="6">Part of the outer membrane protein assembly complex, which is involved in assembly and insertion of beta-barrel proteins into the outer membrane.</text>
</comment>
<dbReference type="RefSeq" id="WP_345335131.1">
    <property type="nucleotide sequence ID" value="NZ_BAABJZ010000059.1"/>
</dbReference>
<keyword evidence="10" id="KW-1185">Reference proteome</keyword>
<keyword evidence="5 6" id="KW-0449">Lipoprotein</keyword>
<feature type="chain" id="PRO_5045157189" description="Outer membrane protein assembly factor BamD" evidence="7">
    <location>
        <begin position="23"/>
        <end position="256"/>
    </location>
</feature>
<dbReference type="NCBIfam" id="TIGR03302">
    <property type="entry name" value="OM_YfiO"/>
    <property type="match status" value="1"/>
</dbReference>
<evidence type="ECO:0000256" key="7">
    <source>
        <dbReference type="SAM" id="SignalP"/>
    </source>
</evidence>
<comment type="caution">
    <text evidence="9">The sequence shown here is derived from an EMBL/GenBank/DDBJ whole genome shotgun (WGS) entry which is preliminary data.</text>
</comment>
<dbReference type="Gene3D" id="1.25.40.10">
    <property type="entry name" value="Tetratricopeptide repeat domain"/>
    <property type="match status" value="1"/>
</dbReference>
<keyword evidence="1 6" id="KW-0732">Signal</keyword>
<dbReference type="EMBL" id="BAABJZ010000059">
    <property type="protein sequence ID" value="GAA4885763.1"/>
    <property type="molecule type" value="Genomic_DNA"/>
</dbReference>
<comment type="subunit">
    <text evidence="6">Part of the Bam complex.</text>
</comment>
<feature type="domain" description="Outer membrane lipoprotein BamD-like" evidence="8">
    <location>
        <begin position="36"/>
        <end position="239"/>
    </location>
</feature>
<dbReference type="Proteomes" id="UP001499988">
    <property type="component" value="Unassembled WGS sequence"/>
</dbReference>
<dbReference type="InterPro" id="IPR039565">
    <property type="entry name" value="BamD-like"/>
</dbReference>
<feature type="signal peptide" evidence="7">
    <location>
        <begin position="1"/>
        <end position="22"/>
    </location>
</feature>
<dbReference type="CDD" id="cd15830">
    <property type="entry name" value="BamD"/>
    <property type="match status" value="1"/>
</dbReference>
<dbReference type="PROSITE" id="PS51257">
    <property type="entry name" value="PROKAR_LIPOPROTEIN"/>
    <property type="match status" value="1"/>
</dbReference>
<protein>
    <recommendedName>
        <fullName evidence="6">Outer membrane protein assembly factor BamD</fullName>
    </recommendedName>
</protein>
<gene>
    <name evidence="6" type="primary">bamD</name>
    <name evidence="9" type="ORF">GCM10023333_18950</name>
</gene>
<name>A0ABP9EUE0_9GAMM</name>
<dbReference type="PANTHER" id="PTHR37423">
    <property type="entry name" value="SOLUBLE LYTIC MUREIN TRANSGLYCOSYLASE-RELATED"/>
    <property type="match status" value="1"/>
</dbReference>
<evidence type="ECO:0000256" key="6">
    <source>
        <dbReference type="HAMAP-Rule" id="MF_00922"/>
    </source>
</evidence>
<evidence type="ECO:0000259" key="8">
    <source>
        <dbReference type="Pfam" id="PF13525"/>
    </source>
</evidence>
<accession>A0ABP9EUE0</accession>
<evidence type="ECO:0000313" key="9">
    <source>
        <dbReference type="EMBL" id="GAA4885763.1"/>
    </source>
</evidence>
<organism evidence="9 10">
    <name type="scientific">Ferrimonas pelagia</name>
    <dbReference type="NCBI Taxonomy" id="1177826"/>
    <lineage>
        <taxon>Bacteria</taxon>
        <taxon>Pseudomonadati</taxon>
        <taxon>Pseudomonadota</taxon>
        <taxon>Gammaproteobacteria</taxon>
        <taxon>Alteromonadales</taxon>
        <taxon>Ferrimonadaceae</taxon>
        <taxon>Ferrimonas</taxon>
    </lineage>
</organism>
<evidence type="ECO:0000256" key="5">
    <source>
        <dbReference type="ARBA" id="ARBA00023288"/>
    </source>
</evidence>
<comment type="subcellular location">
    <subcellularLocation>
        <location evidence="6">Cell outer membrane</location>
        <topology evidence="6">Lipid-anchor</topology>
    </subcellularLocation>
</comment>
<evidence type="ECO:0000256" key="2">
    <source>
        <dbReference type="ARBA" id="ARBA00023136"/>
    </source>
</evidence>
<proteinExistence type="inferred from homology"/>
<dbReference type="Pfam" id="PF13525">
    <property type="entry name" value="YfiO"/>
    <property type="match status" value="1"/>
</dbReference>
<evidence type="ECO:0000256" key="3">
    <source>
        <dbReference type="ARBA" id="ARBA00023139"/>
    </source>
</evidence>
<comment type="similarity">
    <text evidence="6">Belongs to the BamD family.</text>
</comment>
<dbReference type="PANTHER" id="PTHR37423:SF1">
    <property type="entry name" value="OUTER MEMBRANE PROTEIN ASSEMBLY FACTOR BAMD"/>
    <property type="match status" value="1"/>
</dbReference>
<dbReference type="InterPro" id="IPR011990">
    <property type="entry name" value="TPR-like_helical_dom_sf"/>
</dbReference>
<reference evidence="10" key="1">
    <citation type="journal article" date="2019" name="Int. J. Syst. Evol. Microbiol.">
        <title>The Global Catalogue of Microorganisms (GCM) 10K type strain sequencing project: providing services to taxonomists for standard genome sequencing and annotation.</title>
        <authorList>
            <consortium name="The Broad Institute Genomics Platform"/>
            <consortium name="The Broad Institute Genome Sequencing Center for Infectious Disease"/>
            <person name="Wu L."/>
            <person name="Ma J."/>
        </authorList>
    </citation>
    <scope>NUCLEOTIDE SEQUENCE [LARGE SCALE GENOMIC DNA]</scope>
    <source>
        <strain evidence="10">JCM 18401</strain>
    </source>
</reference>
<dbReference type="SUPFAM" id="SSF48452">
    <property type="entry name" value="TPR-like"/>
    <property type="match status" value="1"/>
</dbReference>
<sequence>MRKITGSILLALSSIFFLSACSSSGDDDQYQLNTRSPEALYNDARSAMEMGNFSKAADILEALDSRYPFGAHKTQVQLDLIFAYYKLEDSASGLANIDRFIRLNPTHGDIDYVYYMRGLVNMQADSYLFHTMIGLDRSDRDPSNAIAAFRDFETLIRTYPDSRYAADAQKRMRMLKNRMAEFSLRVAEYYITMEAWVAAANRAQLVLETYPDTPSTELALEIMIQSYRELGQETMTDHALQVLKATYPENRLARNN</sequence>
<evidence type="ECO:0000313" key="10">
    <source>
        <dbReference type="Proteomes" id="UP001499988"/>
    </source>
</evidence>